<keyword evidence="1" id="KW-0732">Signal</keyword>
<evidence type="ECO:0000313" key="2">
    <source>
        <dbReference type="EMBL" id="MDN3723663.1"/>
    </source>
</evidence>
<reference evidence="2 3" key="1">
    <citation type="submission" date="2023-06" db="EMBL/GenBank/DDBJ databases">
        <authorList>
            <person name="Ye Y.-Q."/>
            <person name="Du Z.-J."/>
        </authorList>
    </citation>
    <scope>NUCLEOTIDE SEQUENCE [LARGE SCALE GENOMIC DNA]</scope>
    <source>
        <strain evidence="2 3">SDUM287046</strain>
    </source>
</reference>
<accession>A0ABT8DER7</accession>
<evidence type="ECO:0000256" key="1">
    <source>
        <dbReference type="SAM" id="SignalP"/>
    </source>
</evidence>
<keyword evidence="3" id="KW-1185">Reference proteome</keyword>
<comment type="caution">
    <text evidence="2">The sequence shown here is derived from an EMBL/GenBank/DDBJ whole genome shotgun (WGS) entry which is preliminary data.</text>
</comment>
<feature type="signal peptide" evidence="1">
    <location>
        <begin position="1"/>
        <end position="18"/>
    </location>
</feature>
<gene>
    <name evidence="2" type="ORF">QRD02_04665</name>
</gene>
<dbReference type="RefSeq" id="WP_290253750.1">
    <property type="nucleotide sequence ID" value="NZ_JAUGQQ010000002.1"/>
</dbReference>
<protein>
    <submittedName>
        <fullName evidence="2">Uncharacterized protein</fullName>
    </submittedName>
</protein>
<organism evidence="2 3">
    <name type="scientific">Aequorivita aurantiaca</name>
    <dbReference type="NCBI Taxonomy" id="3053356"/>
    <lineage>
        <taxon>Bacteria</taxon>
        <taxon>Pseudomonadati</taxon>
        <taxon>Bacteroidota</taxon>
        <taxon>Flavobacteriia</taxon>
        <taxon>Flavobacteriales</taxon>
        <taxon>Flavobacteriaceae</taxon>
        <taxon>Aequorivita</taxon>
    </lineage>
</organism>
<name>A0ABT8DER7_9FLAO</name>
<dbReference type="Proteomes" id="UP001244787">
    <property type="component" value="Unassembled WGS sequence"/>
</dbReference>
<evidence type="ECO:0000313" key="3">
    <source>
        <dbReference type="Proteomes" id="UP001244787"/>
    </source>
</evidence>
<proteinExistence type="predicted"/>
<sequence>MKKYILVSFIFISFMGFAQNDETFVDALVNQKLAELEMQQHPEYFLRKNYCEGNVQMFVMPNGKHCASKGTYYSVFVFWKEGEDVMKVQKFDNCGKFAPIPIAMGKNIKKILKDKETLKTEEVKPFKSEKVDENAFDNMSVTSCHTAYKFVLAQEVIEKWFSEFDLTNSSKNKNVNADHNKSLLIIKLDKDLSEMIKHFEETGTFVRQN</sequence>
<feature type="chain" id="PRO_5046430857" evidence="1">
    <location>
        <begin position="19"/>
        <end position="209"/>
    </location>
</feature>
<dbReference type="EMBL" id="JAUGQQ010000002">
    <property type="protein sequence ID" value="MDN3723663.1"/>
    <property type="molecule type" value="Genomic_DNA"/>
</dbReference>